<feature type="transmembrane region" description="Helical" evidence="1">
    <location>
        <begin position="5"/>
        <end position="24"/>
    </location>
</feature>
<organism evidence="2 3">
    <name type="scientific">Candidatus Methanofastidiosum methylothiophilum</name>
    <dbReference type="NCBI Taxonomy" id="1705564"/>
    <lineage>
        <taxon>Archaea</taxon>
        <taxon>Methanobacteriati</taxon>
        <taxon>Methanobacteriota</taxon>
        <taxon>Stenosarchaea group</taxon>
        <taxon>Candidatus Methanofastidiosia</taxon>
        <taxon>Candidatus Methanofastidiosales</taxon>
        <taxon>Candidatus Methanofastidiosaceae</taxon>
        <taxon>Candidatus Methanofastidiosum</taxon>
    </lineage>
</organism>
<keyword evidence="1" id="KW-0812">Transmembrane</keyword>
<reference evidence="2 3" key="1">
    <citation type="journal article" date="2016" name="ISME J.">
        <title>Chasing the elusive Euryarchaeota class WSA2: genomes reveal a uniquely fastidious methyl-reducing methanogen.</title>
        <authorList>
            <person name="Nobu M.K."/>
            <person name="Narihiro T."/>
            <person name="Kuroda K."/>
            <person name="Mei R."/>
            <person name="Liu W.T."/>
        </authorList>
    </citation>
    <scope>NUCLEOTIDE SEQUENCE [LARGE SCALE GENOMIC DNA]</scope>
    <source>
        <strain evidence="2">U1lsi0528_Bin089</strain>
    </source>
</reference>
<dbReference type="EMBL" id="LNGD01000004">
    <property type="protein sequence ID" value="KYC54178.1"/>
    <property type="molecule type" value="Genomic_DNA"/>
</dbReference>
<dbReference type="Proteomes" id="UP000075578">
    <property type="component" value="Unassembled WGS sequence"/>
</dbReference>
<proteinExistence type="predicted"/>
<sequence>MRYKYLIIFFFLLFFIELPLLYIYHTGQERAVEKKITQIELSENLLVSRDNPNYLSLNMEKRIIYRIIMSSTKKVNMSIADQNEFIAWQNDPENIKPLEFFYQSEKIDFSFVPKETGIYYFIFETDPLLASSASISLEISSVYVEVVREDIINTIEPILIGTSVITILLFILSILPKGGISKKKLGKTFYVLSEEGKSHDIKYLKEFRGFTDHEIKVLSVMSVKGRVTEKEIPKLFDIPTFYNLYKMGFIEKITEL</sequence>
<gene>
    <name evidence="2" type="ORF">AMQ74_00147</name>
</gene>
<evidence type="ECO:0000313" key="2">
    <source>
        <dbReference type="EMBL" id="KYC54178.1"/>
    </source>
</evidence>
<dbReference type="AlphaFoldDB" id="A0A150JAS7"/>
<comment type="caution">
    <text evidence="2">The sequence shown here is derived from an EMBL/GenBank/DDBJ whole genome shotgun (WGS) entry which is preliminary data.</text>
</comment>
<keyword evidence="1" id="KW-0472">Membrane</keyword>
<accession>A0A150JAS7</accession>
<keyword evidence="1" id="KW-1133">Transmembrane helix</keyword>
<protein>
    <submittedName>
        <fullName evidence="2">Uncharacterized protein</fullName>
    </submittedName>
</protein>
<evidence type="ECO:0000256" key="1">
    <source>
        <dbReference type="SAM" id="Phobius"/>
    </source>
</evidence>
<feature type="transmembrane region" description="Helical" evidence="1">
    <location>
        <begin position="158"/>
        <end position="175"/>
    </location>
</feature>
<evidence type="ECO:0000313" key="3">
    <source>
        <dbReference type="Proteomes" id="UP000075578"/>
    </source>
</evidence>
<name>A0A150JAS7_9EURY</name>